<gene>
    <name evidence="2" type="ORF">GALMADRAFT_144391</name>
</gene>
<dbReference type="Proteomes" id="UP000027222">
    <property type="component" value="Unassembled WGS sequence"/>
</dbReference>
<proteinExistence type="predicted"/>
<protein>
    <submittedName>
        <fullName evidence="2">Uncharacterized protein</fullName>
    </submittedName>
</protein>
<reference evidence="3" key="1">
    <citation type="journal article" date="2014" name="Proc. Natl. Acad. Sci. U.S.A.">
        <title>Extensive sampling of basidiomycete genomes demonstrates inadequacy of the white-rot/brown-rot paradigm for wood decay fungi.</title>
        <authorList>
            <person name="Riley R."/>
            <person name="Salamov A.A."/>
            <person name="Brown D.W."/>
            <person name="Nagy L.G."/>
            <person name="Floudas D."/>
            <person name="Held B.W."/>
            <person name="Levasseur A."/>
            <person name="Lombard V."/>
            <person name="Morin E."/>
            <person name="Otillar R."/>
            <person name="Lindquist E.A."/>
            <person name="Sun H."/>
            <person name="LaButti K.M."/>
            <person name="Schmutz J."/>
            <person name="Jabbour D."/>
            <person name="Luo H."/>
            <person name="Baker S.E."/>
            <person name="Pisabarro A.G."/>
            <person name="Walton J.D."/>
            <person name="Blanchette R.A."/>
            <person name="Henrissat B."/>
            <person name="Martin F."/>
            <person name="Cullen D."/>
            <person name="Hibbett D.S."/>
            <person name="Grigoriev I.V."/>
        </authorList>
    </citation>
    <scope>NUCLEOTIDE SEQUENCE [LARGE SCALE GENOMIC DNA]</scope>
    <source>
        <strain evidence="3">CBS 339.88</strain>
    </source>
</reference>
<feature type="region of interest" description="Disordered" evidence="1">
    <location>
        <begin position="245"/>
        <end position="288"/>
    </location>
</feature>
<evidence type="ECO:0000313" key="2">
    <source>
        <dbReference type="EMBL" id="KDR70922.1"/>
    </source>
</evidence>
<name>A0A067SLN7_GALM3</name>
<dbReference type="EMBL" id="KL142395">
    <property type="protein sequence ID" value="KDR70922.1"/>
    <property type="molecule type" value="Genomic_DNA"/>
</dbReference>
<accession>A0A067SLN7</accession>
<evidence type="ECO:0000256" key="1">
    <source>
        <dbReference type="SAM" id="MobiDB-lite"/>
    </source>
</evidence>
<keyword evidence="3" id="KW-1185">Reference proteome</keyword>
<organism evidence="2 3">
    <name type="scientific">Galerina marginata (strain CBS 339.88)</name>
    <dbReference type="NCBI Taxonomy" id="685588"/>
    <lineage>
        <taxon>Eukaryota</taxon>
        <taxon>Fungi</taxon>
        <taxon>Dikarya</taxon>
        <taxon>Basidiomycota</taxon>
        <taxon>Agaricomycotina</taxon>
        <taxon>Agaricomycetes</taxon>
        <taxon>Agaricomycetidae</taxon>
        <taxon>Agaricales</taxon>
        <taxon>Agaricineae</taxon>
        <taxon>Strophariaceae</taxon>
        <taxon>Galerina</taxon>
    </lineage>
</organism>
<dbReference type="HOGENOM" id="CLU_897280_0_0_1"/>
<sequence>MEKESLKTNGSTAIAIDIDAAIDETSTTTLLPPPSQSSEVDEDTNYQLALILSHPTTPSTKHERTASEFNYQRPLLHSHTILTRRHPICDHVISLLAGLIGGLKYKDPTIIGATWIKNHTINCKNTTVNSKLRPIILDPMLRGSTPTMLLEPPNHIPNSLSSIPANDDDDPILHRFLQIELHQIGGRILSDALMNIQDDFDSTLCKLQLSGGILYSSHSPSLALYEDRSNDPATFYTSFFYTRPGPNPRSPPLDISSPSTYLPDAPQLTQDEDEVDNGGRRRAQPNAFSCSSAYIARTTARASRSGASSR</sequence>
<evidence type="ECO:0000313" key="3">
    <source>
        <dbReference type="Proteomes" id="UP000027222"/>
    </source>
</evidence>
<dbReference type="AlphaFoldDB" id="A0A067SLN7"/>